<dbReference type="Pfam" id="PF08668">
    <property type="entry name" value="HDOD"/>
    <property type="match status" value="1"/>
</dbReference>
<evidence type="ECO:0000259" key="1">
    <source>
        <dbReference type="PROSITE" id="PS51833"/>
    </source>
</evidence>
<dbReference type="RefSeq" id="WP_101192576.1">
    <property type="nucleotide sequence ID" value="NZ_JAYRKZ010000019.1"/>
</dbReference>
<gene>
    <name evidence="2" type="ORF">CW360_02070</name>
</gene>
<comment type="caution">
    <text evidence="2">The sequence shown here is derived from an EMBL/GenBank/DDBJ whole genome shotgun (WGS) entry which is preliminary data.</text>
</comment>
<keyword evidence="2" id="KW-0418">Kinase</keyword>
<protein>
    <submittedName>
        <fullName evidence="2">Histidine kinase</fullName>
    </submittedName>
</protein>
<dbReference type="InterPro" id="IPR029016">
    <property type="entry name" value="GAF-like_dom_sf"/>
</dbReference>
<dbReference type="GO" id="GO:0016301">
    <property type="term" value="F:kinase activity"/>
    <property type="evidence" value="ECO:0007669"/>
    <property type="project" value="UniProtKB-KW"/>
</dbReference>
<organism evidence="2 3">
    <name type="scientific">Pseudomonas fluvialis</name>
    <dbReference type="NCBI Taxonomy" id="1793966"/>
    <lineage>
        <taxon>Bacteria</taxon>
        <taxon>Pseudomonadati</taxon>
        <taxon>Pseudomonadota</taxon>
        <taxon>Gammaproteobacteria</taxon>
        <taxon>Pseudomonadales</taxon>
        <taxon>Pseudomonadaceae</taxon>
        <taxon>Pseudomonas</taxon>
    </lineage>
</organism>
<keyword evidence="2" id="KW-0808">Transferase</keyword>
<evidence type="ECO:0000313" key="2">
    <source>
        <dbReference type="EMBL" id="PKF72530.1"/>
    </source>
</evidence>
<dbReference type="SUPFAM" id="SSF109604">
    <property type="entry name" value="HD-domain/PDEase-like"/>
    <property type="match status" value="1"/>
</dbReference>
<feature type="domain" description="HDOD" evidence="1">
    <location>
        <begin position="20"/>
        <end position="215"/>
    </location>
</feature>
<sequence>MTDRCIGLEAWIERISQAELPALAAVVQDLNHLASGSNASVQQLAEVLLRDAALTSKVLRVANSAYFNPQQDSIKTISRAIILIGFDNVRQIALSVSLIDSLLGRQPREQLLELLARSFHAAVQARNICGYVQPRYQEEVFIAALLHHLGEMAFWGCAGSQSDELSHALQQPGANPEQVVQQLLGTSFRQLTLGLMKSWNLGETACLALASGGVHDPLVRSVRLGVEISAAALQGWDSAPLQSLLDQMSGFTGTTPEEALQQVLASADEAVKVASTFGAPSLGRLIPNTDPELIRLQQEERQARLLQPDLLVLQQCLQDLALLANSKSDVNLVLDTLLKGLHQGAGLERVMVSVLAEGQRCFRVRRAIGAQSEDWSRDFVLPAHSPEQPHLFSYVLKSKESLWMGVPASYSLNDLVTQPMRHWLGNGMFFIAALMAGTREIGVVYADCRVSSRALRHEQFVAFQRFVQATGRCLEAMAQRK</sequence>
<dbReference type="PANTHER" id="PTHR33525">
    <property type="match status" value="1"/>
</dbReference>
<dbReference type="PANTHER" id="PTHR33525:SF3">
    <property type="entry name" value="RIBONUCLEASE Y"/>
    <property type="match status" value="1"/>
</dbReference>
<accession>A0A2I0CT61</accession>
<dbReference type="InterPro" id="IPR013976">
    <property type="entry name" value="HDOD"/>
</dbReference>
<dbReference type="SUPFAM" id="SSF55781">
    <property type="entry name" value="GAF domain-like"/>
    <property type="match status" value="1"/>
</dbReference>
<dbReference type="PROSITE" id="PS51833">
    <property type="entry name" value="HDOD"/>
    <property type="match status" value="1"/>
</dbReference>
<evidence type="ECO:0000313" key="3">
    <source>
        <dbReference type="Proteomes" id="UP000242861"/>
    </source>
</evidence>
<dbReference type="AlphaFoldDB" id="A0A2I0CT61"/>
<reference evidence="3" key="1">
    <citation type="submission" date="2017-12" db="EMBL/GenBank/DDBJ databases">
        <authorList>
            <person name="Yu X.-Y."/>
        </authorList>
    </citation>
    <scope>NUCLEOTIDE SEQUENCE [LARGE SCALE GENOMIC DNA]</scope>
    <source>
        <strain evidence="3">ZYSR67-Z</strain>
    </source>
</reference>
<dbReference type="Gene3D" id="1.10.3210.10">
    <property type="entry name" value="Hypothetical protein af1432"/>
    <property type="match status" value="1"/>
</dbReference>
<dbReference type="Gene3D" id="3.30.450.40">
    <property type="match status" value="1"/>
</dbReference>
<proteinExistence type="predicted"/>
<dbReference type="Proteomes" id="UP000242861">
    <property type="component" value="Unassembled WGS sequence"/>
</dbReference>
<name>A0A2I0CT61_9PSED</name>
<dbReference type="InterPro" id="IPR052340">
    <property type="entry name" value="RNase_Y/CdgJ"/>
</dbReference>
<dbReference type="EMBL" id="PIYS01000003">
    <property type="protein sequence ID" value="PKF72530.1"/>
    <property type="molecule type" value="Genomic_DNA"/>
</dbReference>